<evidence type="ECO:0000313" key="1">
    <source>
        <dbReference type="EMBL" id="AGX43293.1"/>
    </source>
</evidence>
<sequence>MALVVKKNQAKKVLEIIQSINQEKWARIISEFVKELNQNIFIRTGFGSKRILSSLGWSMLPRIC</sequence>
<dbReference type="Proteomes" id="UP000017118">
    <property type="component" value="Chromosome"/>
</dbReference>
<dbReference type="RefSeq" id="WP_022746444.1">
    <property type="nucleotide sequence ID" value="NC_022571.1"/>
</dbReference>
<dbReference type="HOGENOM" id="CLU_2859857_0_0_9"/>
<gene>
    <name evidence="1" type="ORF">CLSA_c23190</name>
</gene>
<dbReference type="EMBL" id="CP006721">
    <property type="protein sequence ID" value="AGX43293.1"/>
    <property type="molecule type" value="Genomic_DNA"/>
</dbReference>
<name>U5MRY8_CLOSA</name>
<dbReference type="InterPro" id="IPR036676">
    <property type="entry name" value="PurM-like_C_sf"/>
</dbReference>
<proteinExistence type="predicted"/>
<protein>
    <submittedName>
        <fullName evidence="1">Uncharacterized protein</fullName>
    </submittedName>
</protein>
<dbReference type="OrthoDB" id="9801934at2"/>
<dbReference type="Gene3D" id="3.90.650.10">
    <property type="entry name" value="PurM-like C-terminal domain"/>
    <property type="match status" value="1"/>
</dbReference>
<dbReference type="AlphaFoldDB" id="U5MRY8"/>
<reference evidence="1 2" key="1">
    <citation type="journal article" date="2013" name="Genome Announc.">
        <title>Complete Genome Sequence of the Solvent Producer Clostridium saccharobutylicum NCP262 (DSM 13864).</title>
        <authorList>
            <person name="Poehlein A."/>
            <person name="Hartwich K."/>
            <person name="Krabben P."/>
            <person name="Ehrenreich A."/>
            <person name="Liebl W."/>
            <person name="Durre P."/>
            <person name="Gottschalk G."/>
            <person name="Daniel R."/>
        </authorList>
    </citation>
    <scope>NUCLEOTIDE SEQUENCE [LARGE SCALE GENOMIC DNA]</scope>
    <source>
        <strain evidence="1">DSM 13864</strain>
    </source>
</reference>
<accession>U5MRY8</accession>
<dbReference type="KEGG" id="csb:CLSA_c23190"/>
<keyword evidence="2" id="KW-1185">Reference proteome</keyword>
<dbReference type="GeneID" id="55474750"/>
<dbReference type="PATRIC" id="fig|1345695.3.peg.2292"/>
<organism evidence="1 2">
    <name type="scientific">Clostridium saccharobutylicum DSM 13864</name>
    <dbReference type="NCBI Taxonomy" id="1345695"/>
    <lineage>
        <taxon>Bacteria</taxon>
        <taxon>Bacillati</taxon>
        <taxon>Bacillota</taxon>
        <taxon>Clostridia</taxon>
        <taxon>Eubacteriales</taxon>
        <taxon>Clostridiaceae</taxon>
        <taxon>Clostridium</taxon>
    </lineage>
</organism>
<evidence type="ECO:0000313" key="2">
    <source>
        <dbReference type="Proteomes" id="UP000017118"/>
    </source>
</evidence>